<evidence type="ECO:0000256" key="6">
    <source>
        <dbReference type="ARBA" id="ARBA00022729"/>
    </source>
</evidence>
<keyword evidence="6" id="KW-0732">Signal</keyword>
<evidence type="ECO:0000256" key="5">
    <source>
        <dbReference type="ARBA" id="ARBA00022692"/>
    </source>
</evidence>
<dbReference type="SUPFAM" id="SSF56935">
    <property type="entry name" value="Porins"/>
    <property type="match status" value="1"/>
</dbReference>
<reference evidence="12 13" key="1">
    <citation type="submission" date="2019-12" db="EMBL/GenBank/DDBJ databases">
        <title>Microbes associate with the intestines of laboratory mice.</title>
        <authorList>
            <person name="Navarre W."/>
            <person name="Wong E."/>
        </authorList>
    </citation>
    <scope>NUCLEOTIDE SEQUENCE [LARGE SCALE GENOMIC DNA]</scope>
    <source>
        <strain evidence="12 13">NM82_D38</strain>
    </source>
</reference>
<keyword evidence="8" id="KW-0626">Porin</keyword>
<dbReference type="GO" id="GO:0009279">
    <property type="term" value="C:cell outer membrane"/>
    <property type="evidence" value="ECO:0007669"/>
    <property type="project" value="UniProtKB-SubCell"/>
</dbReference>
<dbReference type="GO" id="GO:0015288">
    <property type="term" value="F:porin activity"/>
    <property type="evidence" value="ECO:0007669"/>
    <property type="project" value="UniProtKB-KW"/>
</dbReference>
<protein>
    <submittedName>
        <fullName evidence="12">Porin</fullName>
    </submittedName>
</protein>
<gene>
    <name evidence="12" type="ORF">E5987_06575</name>
</gene>
<dbReference type="PANTHER" id="PTHR34501">
    <property type="entry name" value="PROTEIN YDDL-RELATED"/>
    <property type="match status" value="1"/>
</dbReference>
<dbReference type="InterPro" id="IPR023614">
    <property type="entry name" value="Porin_dom_sf"/>
</dbReference>
<dbReference type="InterPro" id="IPR033900">
    <property type="entry name" value="Gram_neg_porin_domain"/>
</dbReference>
<accession>A0A6L6YJ29</accession>
<keyword evidence="5" id="KW-0812">Transmembrane</keyword>
<evidence type="ECO:0000256" key="1">
    <source>
        <dbReference type="ARBA" id="ARBA00004571"/>
    </source>
</evidence>
<keyword evidence="7" id="KW-0406">Ion transport</keyword>
<dbReference type="PANTHER" id="PTHR34501:SF9">
    <property type="entry name" value="MAJOR OUTER MEMBRANE PROTEIN P.IA"/>
    <property type="match status" value="1"/>
</dbReference>
<evidence type="ECO:0000256" key="10">
    <source>
        <dbReference type="ARBA" id="ARBA00023237"/>
    </source>
</evidence>
<keyword evidence="4" id="KW-1134">Transmembrane beta strand</keyword>
<organism evidence="12 13">
    <name type="scientific">Parasutterella muris</name>
    <dbReference type="NCBI Taxonomy" id="2565572"/>
    <lineage>
        <taxon>Bacteria</taxon>
        <taxon>Pseudomonadati</taxon>
        <taxon>Pseudomonadota</taxon>
        <taxon>Betaproteobacteria</taxon>
        <taxon>Burkholderiales</taxon>
        <taxon>Sutterellaceae</taxon>
        <taxon>Parasutterella</taxon>
    </lineage>
</organism>
<dbReference type="Pfam" id="PF13609">
    <property type="entry name" value="Porin_4"/>
    <property type="match status" value="1"/>
</dbReference>
<dbReference type="Proteomes" id="UP000472580">
    <property type="component" value="Unassembled WGS sequence"/>
</dbReference>
<dbReference type="GO" id="GO:0006811">
    <property type="term" value="P:monoatomic ion transport"/>
    <property type="evidence" value="ECO:0007669"/>
    <property type="project" value="UniProtKB-KW"/>
</dbReference>
<evidence type="ECO:0000256" key="7">
    <source>
        <dbReference type="ARBA" id="ARBA00023065"/>
    </source>
</evidence>
<dbReference type="CDD" id="cd00342">
    <property type="entry name" value="gram_neg_porins"/>
    <property type="match status" value="1"/>
</dbReference>
<evidence type="ECO:0000256" key="8">
    <source>
        <dbReference type="ARBA" id="ARBA00023114"/>
    </source>
</evidence>
<evidence type="ECO:0000256" key="3">
    <source>
        <dbReference type="ARBA" id="ARBA00022448"/>
    </source>
</evidence>
<evidence type="ECO:0000259" key="11">
    <source>
        <dbReference type="Pfam" id="PF13609"/>
    </source>
</evidence>
<name>A0A6L6YJ29_9BURK</name>
<evidence type="ECO:0000256" key="9">
    <source>
        <dbReference type="ARBA" id="ARBA00023136"/>
    </source>
</evidence>
<dbReference type="AlphaFoldDB" id="A0A6L6YJ29"/>
<comment type="subcellular location">
    <subcellularLocation>
        <location evidence="1">Cell outer membrane</location>
        <topology evidence="1">Multi-pass membrane protein</topology>
    </subcellularLocation>
</comment>
<sequence length="373" mass="39614">MSHASSAIANIPMDATTSSITLFGELDAGIKLHKTKGKSATVELTSGNWYWTSWGIKGVEDIGNGNAVIFTLQQAFRLNNGESIATNHSTSSSGGFNNQAFLGLQGHWGRLTFGRQGGLSSGDGDYSMLGGSAIGTGMSVIGDLQGVFYLTGWQNNSIAYRTQEWNGLQFTVMYSNGVSSDTDKWSKNSHYYGLGMTYDVGNFNSNLMYEMEDHKGNTTKIDKTNIITAGASYDFGSFTLYGAYQYTQHATRMPNYNQFPVNASSGASTSASATSGASAASSYTKGANQNAASISVATPLWGGNLMLQLNGVKGKIKDDGTKYSAWSVGSAYTYPLSKRTLLYGGVAYGNAYKALDGSDLDGYTAVVGMATSF</sequence>
<keyword evidence="10" id="KW-0998">Cell outer membrane</keyword>
<dbReference type="InterPro" id="IPR050298">
    <property type="entry name" value="Gram-neg_bact_OMP"/>
</dbReference>
<evidence type="ECO:0000256" key="2">
    <source>
        <dbReference type="ARBA" id="ARBA00011233"/>
    </source>
</evidence>
<proteinExistence type="predicted"/>
<feature type="domain" description="Porin" evidence="11">
    <location>
        <begin position="4"/>
        <end position="350"/>
    </location>
</feature>
<dbReference type="EMBL" id="WSRP01000017">
    <property type="protein sequence ID" value="MVX56872.1"/>
    <property type="molecule type" value="Genomic_DNA"/>
</dbReference>
<dbReference type="OrthoDB" id="8520696at2"/>
<evidence type="ECO:0000313" key="12">
    <source>
        <dbReference type="EMBL" id="MVX56872.1"/>
    </source>
</evidence>
<dbReference type="GO" id="GO:0046930">
    <property type="term" value="C:pore complex"/>
    <property type="evidence" value="ECO:0007669"/>
    <property type="project" value="UniProtKB-KW"/>
</dbReference>
<evidence type="ECO:0000313" key="13">
    <source>
        <dbReference type="Proteomes" id="UP000472580"/>
    </source>
</evidence>
<keyword evidence="3" id="KW-0813">Transport</keyword>
<keyword evidence="9" id="KW-0472">Membrane</keyword>
<dbReference type="Gene3D" id="2.40.160.10">
    <property type="entry name" value="Porin"/>
    <property type="match status" value="1"/>
</dbReference>
<comment type="subunit">
    <text evidence="2">Homotrimer.</text>
</comment>
<evidence type="ECO:0000256" key="4">
    <source>
        <dbReference type="ARBA" id="ARBA00022452"/>
    </source>
</evidence>
<keyword evidence="13" id="KW-1185">Reference proteome</keyword>
<comment type="caution">
    <text evidence="12">The sequence shown here is derived from an EMBL/GenBank/DDBJ whole genome shotgun (WGS) entry which is preliminary data.</text>
</comment>